<gene>
    <name evidence="2" type="ORF">CSOJ01_15223</name>
</gene>
<sequence>MTADNQVPGTPSKSDPQASELTIAVADQLTAEDTQGLDADSTDGGSDGPTPIKRSKTGSLRGRKRAL</sequence>
<comment type="caution">
    <text evidence="2">The sequence shown here is derived from an EMBL/GenBank/DDBJ whole genome shotgun (WGS) entry which is preliminary data.</text>
</comment>
<protein>
    <submittedName>
        <fullName evidence="2">Uncharacterized protein</fullName>
    </submittedName>
</protein>
<proteinExistence type="predicted"/>
<name>A0A8H6MJ67_9PEZI</name>
<reference evidence="2 3" key="1">
    <citation type="journal article" date="2020" name="Phytopathology">
        <title>Genome Sequence Resources of Colletotrichum truncatum, C. plurivorum, C. musicola, and C. sojae: Four Species Pathogenic to Soybean (Glycine max).</title>
        <authorList>
            <person name="Rogerio F."/>
            <person name="Boufleur T.R."/>
            <person name="Ciampi-Guillardi M."/>
            <person name="Sukno S.A."/>
            <person name="Thon M.R."/>
            <person name="Massola Junior N.S."/>
            <person name="Baroncelli R."/>
        </authorList>
    </citation>
    <scope>NUCLEOTIDE SEQUENCE [LARGE SCALE GENOMIC DNA]</scope>
    <source>
        <strain evidence="2 3">LFN0009</strain>
    </source>
</reference>
<feature type="region of interest" description="Disordered" evidence="1">
    <location>
        <begin position="1"/>
        <end position="20"/>
    </location>
</feature>
<evidence type="ECO:0000256" key="1">
    <source>
        <dbReference type="SAM" id="MobiDB-lite"/>
    </source>
</evidence>
<evidence type="ECO:0000313" key="3">
    <source>
        <dbReference type="Proteomes" id="UP000652219"/>
    </source>
</evidence>
<feature type="compositionally biased region" description="Basic residues" evidence="1">
    <location>
        <begin position="53"/>
        <end position="67"/>
    </location>
</feature>
<dbReference type="EMBL" id="WIGN01000598">
    <property type="protein sequence ID" value="KAF6787570.1"/>
    <property type="molecule type" value="Genomic_DNA"/>
</dbReference>
<accession>A0A8H6MJ67</accession>
<dbReference type="AlphaFoldDB" id="A0A8H6MJ67"/>
<feature type="region of interest" description="Disordered" evidence="1">
    <location>
        <begin position="29"/>
        <end position="67"/>
    </location>
</feature>
<organism evidence="2 3">
    <name type="scientific">Colletotrichum sojae</name>
    <dbReference type="NCBI Taxonomy" id="2175907"/>
    <lineage>
        <taxon>Eukaryota</taxon>
        <taxon>Fungi</taxon>
        <taxon>Dikarya</taxon>
        <taxon>Ascomycota</taxon>
        <taxon>Pezizomycotina</taxon>
        <taxon>Sordariomycetes</taxon>
        <taxon>Hypocreomycetidae</taxon>
        <taxon>Glomerellales</taxon>
        <taxon>Glomerellaceae</taxon>
        <taxon>Colletotrichum</taxon>
        <taxon>Colletotrichum orchidearum species complex</taxon>
    </lineage>
</organism>
<evidence type="ECO:0000313" key="2">
    <source>
        <dbReference type="EMBL" id="KAF6787570.1"/>
    </source>
</evidence>
<keyword evidence="3" id="KW-1185">Reference proteome</keyword>
<dbReference type="Proteomes" id="UP000652219">
    <property type="component" value="Unassembled WGS sequence"/>
</dbReference>